<evidence type="ECO:0000313" key="2">
    <source>
        <dbReference type="Proteomes" id="UP000616151"/>
    </source>
</evidence>
<keyword evidence="1" id="KW-0808">Transferase</keyword>
<sequence length="509" mass="55520">MSRATSRRRERPQRIPGALQQRPWKQFTLPYRPIEVLSADQVEAIHDTGLTILEEIGMRVLEPRARALFGAAGASVDEGELQVRFDRAMITDLVAKAPAEFSLRARNPAKNVRVGNRNAIFSSVGGPAYVSDLERGRRAGTYAEMCDYLKLIQMLDILHQEGGGPFEPLDLPAETRHLDLYYAEITLLDKNWQPQGLGTDRAIDALEMAAISLGTTREGLIDDPVFTCVINTNSPLQLDIPMAEGLMTFAEHGQCVIVTPFTLAGAMSPVTLAGALAQQHAEALAGIALTQIVRPGAPAMYGGFTSNVDMKSGAPAFGTPEYAQAAQASGQLARLIGMPFRSSNVTAANDVDAQAAYESMMALWGSIMGGANLVLHAAGWLGGGLTASFEKLILDADLLQMMAAYCEPFQVTPETLALDAVREVGPAGHYFGTAHTLARYETAFYQPLISNWDNHDTWIERGRETAPVKANRIWKQMLKDYEQPPIDAGVDEALRDYMERRKRGDSIKA</sequence>
<name>A0ACC5R6H9_9HYPH</name>
<organism evidence="1 2">
    <name type="scientific">Taklimakanibacter albus</name>
    <dbReference type="NCBI Taxonomy" id="2800327"/>
    <lineage>
        <taxon>Bacteria</taxon>
        <taxon>Pseudomonadati</taxon>
        <taxon>Pseudomonadota</taxon>
        <taxon>Alphaproteobacteria</taxon>
        <taxon>Hyphomicrobiales</taxon>
        <taxon>Aestuariivirgaceae</taxon>
        <taxon>Taklimakanibacter</taxon>
    </lineage>
</organism>
<protein>
    <submittedName>
        <fullName evidence="1">Trimethylamine methyltransferase family protein</fullName>
    </submittedName>
</protein>
<accession>A0ACC5R6H9</accession>
<comment type="caution">
    <text evidence="1">The sequence shown here is derived from an EMBL/GenBank/DDBJ whole genome shotgun (WGS) entry which is preliminary data.</text>
</comment>
<dbReference type="Proteomes" id="UP000616151">
    <property type="component" value="Unassembled WGS sequence"/>
</dbReference>
<reference evidence="1" key="1">
    <citation type="submission" date="2021-01" db="EMBL/GenBank/DDBJ databases">
        <authorList>
            <person name="Sun Q."/>
        </authorList>
    </citation>
    <scope>NUCLEOTIDE SEQUENCE</scope>
    <source>
        <strain evidence="1">YIM B02566</strain>
    </source>
</reference>
<evidence type="ECO:0000313" key="1">
    <source>
        <dbReference type="EMBL" id="MBK1868215.1"/>
    </source>
</evidence>
<proteinExistence type="predicted"/>
<keyword evidence="2" id="KW-1185">Reference proteome</keyword>
<dbReference type="EMBL" id="JAENHL010000007">
    <property type="protein sequence ID" value="MBK1868215.1"/>
    <property type="molecule type" value="Genomic_DNA"/>
</dbReference>
<gene>
    <name evidence="1" type="ORF">JHL16_17820</name>
</gene>
<keyword evidence="1" id="KW-0489">Methyltransferase</keyword>